<feature type="chain" id="PRO_5042197729" evidence="1">
    <location>
        <begin position="21"/>
        <end position="177"/>
    </location>
</feature>
<evidence type="ECO:0000256" key="1">
    <source>
        <dbReference type="SAM" id="SignalP"/>
    </source>
</evidence>
<protein>
    <submittedName>
        <fullName evidence="2">Uncharacterized protein</fullName>
    </submittedName>
</protein>
<sequence>MKTSFFSVLVTLVVFQTASAPSAEASAAKLTPLPDGLPDDIYAGDINDDGTTTWKFLSPANATAPPSIEKRQGDFGVHCDGNHFVQTDHRFAALNDLGNLCGSGRFFNSRSISVQHNTVTAYACNYQAVARQWCYHDTIVNNLNSVSNTCGWSVAGWWSNCQGISSWGFAPTGVLFC</sequence>
<keyword evidence="3" id="KW-1185">Reference proteome</keyword>
<reference evidence="2" key="2">
    <citation type="submission" date="2023-06" db="EMBL/GenBank/DDBJ databases">
        <authorList>
            <consortium name="Lawrence Berkeley National Laboratory"/>
            <person name="Haridas S."/>
            <person name="Hensen N."/>
            <person name="Bonometti L."/>
            <person name="Westerberg I."/>
            <person name="Brannstrom I.O."/>
            <person name="Guillou S."/>
            <person name="Cros-Aarteil S."/>
            <person name="Calhoun S."/>
            <person name="Kuo A."/>
            <person name="Mondo S."/>
            <person name="Pangilinan J."/>
            <person name="Riley R."/>
            <person name="Labutti K."/>
            <person name="Andreopoulos B."/>
            <person name="Lipzen A."/>
            <person name="Chen C."/>
            <person name="Yanf M."/>
            <person name="Daum C."/>
            <person name="Ng V."/>
            <person name="Clum A."/>
            <person name="Steindorff A."/>
            <person name="Ohm R."/>
            <person name="Martin F."/>
            <person name="Silar P."/>
            <person name="Natvig D."/>
            <person name="Lalanne C."/>
            <person name="Gautier V."/>
            <person name="Ament-Velasquez S.L."/>
            <person name="Kruys A."/>
            <person name="Hutchinson M.I."/>
            <person name="Powell A.J."/>
            <person name="Barry K."/>
            <person name="Miller A.N."/>
            <person name="Grigoriev I.V."/>
            <person name="Debuchy R."/>
            <person name="Gladieux P."/>
            <person name="Thoren M.H."/>
            <person name="Johannesson H."/>
        </authorList>
    </citation>
    <scope>NUCLEOTIDE SEQUENCE</scope>
    <source>
        <strain evidence="2">CBS 118394</strain>
    </source>
</reference>
<proteinExistence type="predicted"/>
<feature type="signal peptide" evidence="1">
    <location>
        <begin position="1"/>
        <end position="20"/>
    </location>
</feature>
<dbReference type="AlphaFoldDB" id="A0AAE0IHT6"/>
<keyword evidence="1" id="KW-0732">Signal</keyword>
<accession>A0AAE0IHT6</accession>
<organism evidence="2 3">
    <name type="scientific">Apodospora peruviana</name>
    <dbReference type="NCBI Taxonomy" id="516989"/>
    <lineage>
        <taxon>Eukaryota</taxon>
        <taxon>Fungi</taxon>
        <taxon>Dikarya</taxon>
        <taxon>Ascomycota</taxon>
        <taxon>Pezizomycotina</taxon>
        <taxon>Sordariomycetes</taxon>
        <taxon>Sordariomycetidae</taxon>
        <taxon>Sordariales</taxon>
        <taxon>Lasiosphaeriaceae</taxon>
        <taxon>Apodospora</taxon>
    </lineage>
</organism>
<dbReference type="Proteomes" id="UP001283341">
    <property type="component" value="Unassembled WGS sequence"/>
</dbReference>
<evidence type="ECO:0000313" key="2">
    <source>
        <dbReference type="EMBL" id="KAK3324972.1"/>
    </source>
</evidence>
<gene>
    <name evidence="2" type="ORF">B0H66DRAFT_615307</name>
</gene>
<evidence type="ECO:0000313" key="3">
    <source>
        <dbReference type="Proteomes" id="UP001283341"/>
    </source>
</evidence>
<name>A0AAE0IHT6_9PEZI</name>
<dbReference type="EMBL" id="JAUEDM010000002">
    <property type="protein sequence ID" value="KAK3324972.1"/>
    <property type="molecule type" value="Genomic_DNA"/>
</dbReference>
<reference evidence="2" key="1">
    <citation type="journal article" date="2023" name="Mol. Phylogenet. Evol.">
        <title>Genome-scale phylogeny and comparative genomics of the fungal order Sordariales.</title>
        <authorList>
            <person name="Hensen N."/>
            <person name="Bonometti L."/>
            <person name="Westerberg I."/>
            <person name="Brannstrom I.O."/>
            <person name="Guillou S."/>
            <person name="Cros-Aarteil S."/>
            <person name="Calhoun S."/>
            <person name="Haridas S."/>
            <person name="Kuo A."/>
            <person name="Mondo S."/>
            <person name="Pangilinan J."/>
            <person name="Riley R."/>
            <person name="LaButti K."/>
            <person name="Andreopoulos B."/>
            <person name="Lipzen A."/>
            <person name="Chen C."/>
            <person name="Yan M."/>
            <person name="Daum C."/>
            <person name="Ng V."/>
            <person name="Clum A."/>
            <person name="Steindorff A."/>
            <person name="Ohm R.A."/>
            <person name="Martin F."/>
            <person name="Silar P."/>
            <person name="Natvig D.O."/>
            <person name="Lalanne C."/>
            <person name="Gautier V."/>
            <person name="Ament-Velasquez S.L."/>
            <person name="Kruys A."/>
            <person name="Hutchinson M.I."/>
            <person name="Powell A.J."/>
            <person name="Barry K."/>
            <person name="Miller A.N."/>
            <person name="Grigoriev I.V."/>
            <person name="Debuchy R."/>
            <person name="Gladieux P."/>
            <person name="Hiltunen Thoren M."/>
            <person name="Johannesson H."/>
        </authorList>
    </citation>
    <scope>NUCLEOTIDE SEQUENCE</scope>
    <source>
        <strain evidence="2">CBS 118394</strain>
    </source>
</reference>
<comment type="caution">
    <text evidence="2">The sequence shown here is derived from an EMBL/GenBank/DDBJ whole genome shotgun (WGS) entry which is preliminary data.</text>
</comment>